<proteinExistence type="predicted"/>
<dbReference type="EMBL" id="CM044704">
    <property type="protein sequence ID" value="KAI5666903.1"/>
    <property type="molecule type" value="Genomic_DNA"/>
</dbReference>
<evidence type="ECO:0000313" key="1">
    <source>
        <dbReference type="EMBL" id="KAI5666903.1"/>
    </source>
</evidence>
<reference evidence="2" key="1">
    <citation type="journal article" date="2023" name="Nat. Plants">
        <title>Single-cell RNA sequencing provides a high-resolution roadmap for understanding the multicellular compartmentation of specialized metabolism.</title>
        <authorList>
            <person name="Sun S."/>
            <person name="Shen X."/>
            <person name="Li Y."/>
            <person name="Li Y."/>
            <person name="Wang S."/>
            <person name="Li R."/>
            <person name="Zhang H."/>
            <person name="Shen G."/>
            <person name="Guo B."/>
            <person name="Wei J."/>
            <person name="Xu J."/>
            <person name="St-Pierre B."/>
            <person name="Chen S."/>
            <person name="Sun C."/>
        </authorList>
    </citation>
    <scope>NUCLEOTIDE SEQUENCE [LARGE SCALE GENOMIC DNA]</scope>
</reference>
<accession>A0ACC0B2N2</accession>
<comment type="caution">
    <text evidence="1">The sequence shown here is derived from an EMBL/GenBank/DDBJ whole genome shotgun (WGS) entry which is preliminary data.</text>
</comment>
<sequence>MEQEEKKEVFVLSRKNMEISIAEASSMFPGFRFSPTDEELICYYLKKKLEGSDKCVEVIPEIDICRHEPWDLPAKSIIQSDNEWFFFSPRGRKYPNGSQSKRATACGYWKATGKERNVKSGSAVIGTKRTLVFHTGRAPKGQRTEWIMHEYCMSGKAQDLMVVCRLRKNIEFNLDENPRKGSAGQRHSSTLANDVAALSVVEQNGGKAGTLVADSCSKEGSSSYNSHSVEQNDSWFDSVDKTTNEISPHGSSSCRQFQGSDRNEEDWFADIMNDDIIKLDESSLTANPHLLPTAPGEPQPKITSTEPSRVIAPAALPFQGTANRRLRLRRPKIELKNATPLTAYESGVVTLTRELVHSQDSQKSQKNLGMAIKHRVVLVLFVIILVLLLYMKL</sequence>
<organism evidence="1 2">
    <name type="scientific">Catharanthus roseus</name>
    <name type="common">Madagascar periwinkle</name>
    <name type="synonym">Vinca rosea</name>
    <dbReference type="NCBI Taxonomy" id="4058"/>
    <lineage>
        <taxon>Eukaryota</taxon>
        <taxon>Viridiplantae</taxon>
        <taxon>Streptophyta</taxon>
        <taxon>Embryophyta</taxon>
        <taxon>Tracheophyta</taxon>
        <taxon>Spermatophyta</taxon>
        <taxon>Magnoliopsida</taxon>
        <taxon>eudicotyledons</taxon>
        <taxon>Gunneridae</taxon>
        <taxon>Pentapetalae</taxon>
        <taxon>asterids</taxon>
        <taxon>lamiids</taxon>
        <taxon>Gentianales</taxon>
        <taxon>Apocynaceae</taxon>
        <taxon>Rauvolfioideae</taxon>
        <taxon>Vinceae</taxon>
        <taxon>Catharanthinae</taxon>
        <taxon>Catharanthus</taxon>
    </lineage>
</organism>
<evidence type="ECO:0000313" key="2">
    <source>
        <dbReference type="Proteomes" id="UP001060085"/>
    </source>
</evidence>
<gene>
    <name evidence="1" type="ORF">M9H77_16756</name>
</gene>
<keyword evidence="2" id="KW-1185">Reference proteome</keyword>
<dbReference type="Proteomes" id="UP001060085">
    <property type="component" value="Linkage Group LG04"/>
</dbReference>
<protein>
    <submittedName>
        <fullName evidence="1">Uncharacterized protein</fullName>
    </submittedName>
</protein>
<name>A0ACC0B2N2_CATRO</name>